<evidence type="ECO:0000313" key="4">
    <source>
        <dbReference type="Proteomes" id="UP000297693"/>
    </source>
</evidence>
<name>A0A4R9K3B5_9LEPT</name>
<evidence type="ECO:0008006" key="5">
    <source>
        <dbReference type="Google" id="ProtNLM"/>
    </source>
</evidence>
<proteinExistence type="predicted"/>
<keyword evidence="4" id="KW-1185">Reference proteome</keyword>
<evidence type="ECO:0000256" key="2">
    <source>
        <dbReference type="SAM" id="SignalP"/>
    </source>
</evidence>
<dbReference type="OrthoDB" id="342685at2"/>
<dbReference type="RefSeq" id="WP_135623336.1">
    <property type="nucleotide sequence ID" value="NZ_RQGD01000023.1"/>
</dbReference>
<dbReference type="Proteomes" id="UP000297693">
    <property type="component" value="Unassembled WGS sequence"/>
</dbReference>
<accession>A0A4R9K3B5</accession>
<dbReference type="AlphaFoldDB" id="A0A4R9K3B5"/>
<evidence type="ECO:0000256" key="1">
    <source>
        <dbReference type="SAM" id="Phobius"/>
    </source>
</evidence>
<keyword evidence="1" id="KW-1133">Transmembrane helix</keyword>
<comment type="caution">
    <text evidence="3">The sequence shown here is derived from an EMBL/GenBank/DDBJ whole genome shotgun (WGS) entry which is preliminary data.</text>
</comment>
<sequence length="408" mass="46672">MIRFLILVCFSLSLPASPFKAETYKFLKEVTIKNIPKGEENSRVTKLSLDEEIFLNSFYGDLRLIADGTPIPYIRKNVILKNKSEETIETTQLINKRENEQRILVLELPKLPKDHVYTSILASSEGNEEATLQVSTGASPDTMSFSTESLVYTYSDQPQNRIKIGPTKHRFVRITYPVGSNFRFEMATREKIQSNAYFTKEIEKVEGIKTEDKVVYSIENPVRSPFSNLKLYFKESKFERDLKIEHFKNGKQWETVFDAKVSHSDSDDPDLFLSLNQMISNNYRITITNGENPPLHLTNLTQLQAKEELIFYLPNVEFNTLKLYYGNRYARNPDFDPNLLPNDRDETAMNASIGPAIENPDFGFSLVEPPISGYVANGLFYLGIFILLGLGYRTYKILGSPKLFAGEN</sequence>
<feature type="chain" id="PRO_5020327726" description="DUF3999 family protein" evidence="2">
    <location>
        <begin position="22"/>
        <end position="408"/>
    </location>
</feature>
<keyword evidence="1" id="KW-0472">Membrane</keyword>
<gene>
    <name evidence="3" type="ORF">EHQ58_07830</name>
</gene>
<dbReference type="EMBL" id="RQGD01000023">
    <property type="protein sequence ID" value="TGL59646.1"/>
    <property type="molecule type" value="Genomic_DNA"/>
</dbReference>
<reference evidence="3" key="1">
    <citation type="journal article" date="2019" name="PLoS Negl. Trop. Dis.">
        <title>Revisiting the worldwide diversity of Leptospira species in the environment.</title>
        <authorList>
            <person name="Vincent A.T."/>
            <person name="Schiettekatte O."/>
            <person name="Bourhy P."/>
            <person name="Veyrier F.J."/>
            <person name="Picardeau M."/>
        </authorList>
    </citation>
    <scope>NUCLEOTIDE SEQUENCE [LARGE SCALE GENOMIC DNA]</scope>
    <source>
        <strain evidence="3">201702476</strain>
    </source>
</reference>
<keyword evidence="2" id="KW-0732">Signal</keyword>
<protein>
    <recommendedName>
        <fullName evidence="5">DUF3999 family protein</fullName>
    </recommendedName>
</protein>
<feature type="signal peptide" evidence="2">
    <location>
        <begin position="1"/>
        <end position="21"/>
    </location>
</feature>
<keyword evidence="1" id="KW-0812">Transmembrane</keyword>
<evidence type="ECO:0000313" key="3">
    <source>
        <dbReference type="EMBL" id="TGL59646.1"/>
    </source>
</evidence>
<feature type="transmembrane region" description="Helical" evidence="1">
    <location>
        <begin position="374"/>
        <end position="392"/>
    </location>
</feature>
<organism evidence="3 4">
    <name type="scientific">Leptospira ognonensis</name>
    <dbReference type="NCBI Taxonomy" id="2484945"/>
    <lineage>
        <taxon>Bacteria</taxon>
        <taxon>Pseudomonadati</taxon>
        <taxon>Spirochaetota</taxon>
        <taxon>Spirochaetia</taxon>
        <taxon>Leptospirales</taxon>
        <taxon>Leptospiraceae</taxon>
        <taxon>Leptospira</taxon>
    </lineage>
</organism>